<comment type="caution">
    <text evidence="1">The sequence shown here is derived from an EMBL/GenBank/DDBJ whole genome shotgun (WGS) entry which is preliminary data.</text>
</comment>
<sequence>MPQLHDKLIGTVPSRIVEKAAIALTTYDGRVAEFNVASWLQLQGRAGLAVSLVAKYRDGQQQREAAVDHGRTDGAGKILLSGVARLPVRHKIEDLQIHLRPASAVAAVTVEELFVHPVEPVAAEMKAVQA</sequence>
<evidence type="ECO:0000313" key="1">
    <source>
        <dbReference type="EMBL" id="RYJ61844.1"/>
    </source>
</evidence>
<evidence type="ECO:0000313" key="2">
    <source>
        <dbReference type="Proteomes" id="UP000282800"/>
    </source>
</evidence>
<name>A0A482UF46_9PSED</name>
<dbReference type="OrthoDB" id="6887140at2"/>
<gene>
    <name evidence="1" type="ORF">EJA06_014195</name>
</gene>
<dbReference type="Proteomes" id="UP000282800">
    <property type="component" value="Unassembled WGS sequence"/>
</dbReference>
<proteinExistence type="predicted"/>
<dbReference type="RefSeq" id="WP_106158105.1">
    <property type="nucleotide sequence ID" value="NZ_DAMCBJ010000001.1"/>
</dbReference>
<dbReference type="AlphaFoldDB" id="A0A482UF46"/>
<reference evidence="1 2" key="1">
    <citation type="submission" date="2019-01" db="EMBL/GenBank/DDBJ databases">
        <title>High-quality draft genome of. Pseudomonas songnenensis str. L103, a full-fledged denitrifier isolated from 100 meters deep aquifer in a heavily nitrogen fertilized agricultural area.</title>
        <authorList>
            <person name="Liu M."/>
            <person name="Liu B."/>
        </authorList>
    </citation>
    <scope>NUCLEOTIDE SEQUENCE [LARGE SCALE GENOMIC DNA]</scope>
    <source>
        <strain evidence="1 2">L103</strain>
    </source>
</reference>
<protein>
    <submittedName>
        <fullName evidence="1">Uncharacterized protein</fullName>
    </submittedName>
</protein>
<organism evidence="1 2">
    <name type="scientific">Pseudomonas songnenensis</name>
    <dbReference type="NCBI Taxonomy" id="1176259"/>
    <lineage>
        <taxon>Bacteria</taxon>
        <taxon>Pseudomonadati</taxon>
        <taxon>Pseudomonadota</taxon>
        <taxon>Gammaproteobacteria</taxon>
        <taxon>Pseudomonadales</taxon>
        <taxon>Pseudomonadaceae</taxon>
        <taxon>Pseudomonas</taxon>
    </lineage>
</organism>
<accession>A0A482UF46</accession>
<dbReference type="EMBL" id="RWYU02000005">
    <property type="protein sequence ID" value="RYJ61844.1"/>
    <property type="molecule type" value="Genomic_DNA"/>
</dbReference>